<evidence type="ECO:0000313" key="9">
    <source>
        <dbReference type="Proteomes" id="UP000826234"/>
    </source>
</evidence>
<dbReference type="Proteomes" id="UP000826234">
    <property type="component" value="Unassembled WGS sequence"/>
</dbReference>
<feature type="chain" id="PRO_5045867922" description="EGF-like domain-containing protein" evidence="6">
    <location>
        <begin position="20"/>
        <end position="406"/>
    </location>
</feature>
<feature type="disulfide bond" evidence="5">
    <location>
        <begin position="252"/>
        <end position="261"/>
    </location>
</feature>
<feature type="domain" description="EGF-like" evidence="7">
    <location>
        <begin position="226"/>
        <end position="262"/>
    </location>
</feature>
<feature type="domain" description="EGF-like" evidence="7">
    <location>
        <begin position="150"/>
        <end position="186"/>
    </location>
</feature>
<dbReference type="EMBL" id="JAIPUX010005289">
    <property type="protein sequence ID" value="KAH0618333.1"/>
    <property type="molecule type" value="Genomic_DNA"/>
</dbReference>
<dbReference type="PROSITE" id="PS50026">
    <property type="entry name" value="EGF_3"/>
    <property type="match status" value="7"/>
</dbReference>
<feature type="domain" description="EGF-like" evidence="7">
    <location>
        <begin position="305"/>
        <end position="361"/>
    </location>
</feature>
<dbReference type="PANTHER" id="PTHR24049">
    <property type="entry name" value="CRUMBS FAMILY MEMBER"/>
    <property type="match status" value="1"/>
</dbReference>
<dbReference type="InterPro" id="IPR051022">
    <property type="entry name" value="Notch_Cell-Fate_Det"/>
</dbReference>
<comment type="caution">
    <text evidence="8">The sequence shown here is derived from an EMBL/GenBank/DDBJ whole genome shotgun (WGS) entry which is preliminary data.</text>
</comment>
<protein>
    <recommendedName>
        <fullName evidence="7">EGF-like domain-containing protein</fullName>
    </recommendedName>
</protein>
<accession>A0ABQ7SLV5</accession>
<dbReference type="InterPro" id="IPR001881">
    <property type="entry name" value="EGF-like_Ca-bd_dom"/>
</dbReference>
<evidence type="ECO:0000256" key="1">
    <source>
        <dbReference type="ARBA" id="ARBA00022536"/>
    </source>
</evidence>
<evidence type="ECO:0000256" key="3">
    <source>
        <dbReference type="ARBA" id="ARBA00023157"/>
    </source>
</evidence>
<evidence type="ECO:0000313" key="8">
    <source>
        <dbReference type="EMBL" id="KAH0618333.1"/>
    </source>
</evidence>
<dbReference type="PROSITE" id="PS01187">
    <property type="entry name" value="EGF_CA"/>
    <property type="match status" value="2"/>
</dbReference>
<feature type="disulfide bond" evidence="5">
    <location>
        <begin position="176"/>
        <end position="185"/>
    </location>
</feature>
<evidence type="ECO:0000259" key="7">
    <source>
        <dbReference type="PROSITE" id="PS50026"/>
    </source>
</evidence>
<keyword evidence="2" id="KW-0677">Repeat</keyword>
<organism evidence="8 9">
    <name type="scientific">Phrynosoma platyrhinos</name>
    <name type="common">Desert horned lizard</name>
    <dbReference type="NCBI Taxonomy" id="52577"/>
    <lineage>
        <taxon>Eukaryota</taxon>
        <taxon>Metazoa</taxon>
        <taxon>Chordata</taxon>
        <taxon>Craniata</taxon>
        <taxon>Vertebrata</taxon>
        <taxon>Euteleostomi</taxon>
        <taxon>Lepidosauria</taxon>
        <taxon>Squamata</taxon>
        <taxon>Bifurcata</taxon>
        <taxon>Unidentata</taxon>
        <taxon>Episquamata</taxon>
        <taxon>Toxicofera</taxon>
        <taxon>Iguania</taxon>
        <taxon>Phrynosomatidae</taxon>
        <taxon>Phrynosomatinae</taxon>
        <taxon>Phrynosoma</taxon>
    </lineage>
</organism>
<dbReference type="Gene3D" id="2.10.25.10">
    <property type="entry name" value="Laminin"/>
    <property type="match status" value="7"/>
</dbReference>
<comment type="caution">
    <text evidence="5">Lacks conserved residue(s) required for the propagation of feature annotation.</text>
</comment>
<evidence type="ECO:0000256" key="6">
    <source>
        <dbReference type="SAM" id="SignalP"/>
    </source>
</evidence>
<evidence type="ECO:0000256" key="5">
    <source>
        <dbReference type="PROSITE-ProRule" id="PRU00076"/>
    </source>
</evidence>
<feature type="disulfide bond" evidence="5">
    <location>
        <begin position="100"/>
        <end position="109"/>
    </location>
</feature>
<feature type="signal peptide" evidence="6">
    <location>
        <begin position="1"/>
        <end position="19"/>
    </location>
</feature>
<feature type="domain" description="EGF-like" evidence="7">
    <location>
        <begin position="72"/>
        <end position="110"/>
    </location>
</feature>
<keyword evidence="4" id="KW-0325">Glycoprotein</keyword>
<dbReference type="SMART" id="SM00179">
    <property type="entry name" value="EGF_CA"/>
    <property type="match status" value="7"/>
</dbReference>
<dbReference type="PROSITE" id="PS00022">
    <property type="entry name" value="EGF_1"/>
    <property type="match status" value="5"/>
</dbReference>
<dbReference type="SUPFAM" id="SSF57196">
    <property type="entry name" value="EGF/Laminin"/>
    <property type="match status" value="2"/>
</dbReference>
<dbReference type="SUPFAM" id="SSF57184">
    <property type="entry name" value="Growth factor receptor domain"/>
    <property type="match status" value="1"/>
</dbReference>
<dbReference type="PROSITE" id="PS00010">
    <property type="entry name" value="ASX_HYDROXYL"/>
    <property type="match status" value="3"/>
</dbReference>
<dbReference type="Pfam" id="PF12661">
    <property type="entry name" value="hEGF"/>
    <property type="match status" value="1"/>
</dbReference>
<feature type="disulfide bond" evidence="5">
    <location>
        <begin position="214"/>
        <end position="223"/>
    </location>
</feature>
<keyword evidence="3 5" id="KW-1015">Disulfide bond</keyword>
<feature type="disulfide bond" evidence="5">
    <location>
        <begin position="138"/>
        <end position="147"/>
    </location>
</feature>
<evidence type="ECO:0000256" key="4">
    <source>
        <dbReference type="ARBA" id="ARBA00023180"/>
    </source>
</evidence>
<keyword evidence="1 5" id="KW-0245">EGF-like domain</keyword>
<dbReference type="InterPro" id="IPR009030">
    <property type="entry name" value="Growth_fac_rcpt_cys_sf"/>
</dbReference>
<dbReference type="CDD" id="cd00054">
    <property type="entry name" value="EGF_CA"/>
    <property type="match status" value="3"/>
</dbReference>
<evidence type="ECO:0000256" key="2">
    <source>
        <dbReference type="ARBA" id="ARBA00022737"/>
    </source>
</evidence>
<keyword evidence="9" id="KW-1185">Reference proteome</keyword>
<feature type="disulfide bond" evidence="5">
    <location>
        <begin position="81"/>
        <end position="98"/>
    </location>
</feature>
<dbReference type="InterPro" id="IPR000152">
    <property type="entry name" value="EGF-type_Asp/Asn_hydroxyl_site"/>
</dbReference>
<keyword evidence="6" id="KW-0732">Signal</keyword>
<dbReference type="PROSITE" id="PS01186">
    <property type="entry name" value="EGF_2"/>
    <property type="match status" value="5"/>
</dbReference>
<feature type="disulfide bond" evidence="5">
    <location>
        <begin position="351"/>
        <end position="360"/>
    </location>
</feature>
<dbReference type="InterPro" id="IPR018097">
    <property type="entry name" value="EGF_Ca-bd_CS"/>
</dbReference>
<feature type="domain" description="EGF-like" evidence="7">
    <location>
        <begin position="264"/>
        <end position="303"/>
    </location>
</feature>
<sequence length="406" mass="43065">MLSKLSFLNCLSFLESLCAKDGPRCLSNSCQKVSECRGGAATATSTAAKEGACHCPDVPLGDITTEDCAQTVSDPCASSPCLHNATCASAAGSLSFTCNCLMGYTGTTCETVISTCDLHFCRHGGTCQKDPDGPTCLCAEGYTGIYCETDLDECLSNPCLNGAICKDRISGYACYCVPGYQGKHCDLEVNECVSDPCLNGATCLNLIGKYNCLCPLEYTGINCELEIDECLSQPCLNGGSCHDSLGGYFCSCPVGFLGDLCAVNTDECASQPCLNGGQCIDDINGSKSLAQVYNFSYAGSHCEIDINECISNPCHHGSECMELSWSNWYGKIPELPSEFSYHTASGYVCHCPSGFTVADCAKINNFISQHNGGLTKHHSGSKNNAFPLQRDIQALLNVTPTTDNEA</sequence>
<proteinExistence type="predicted"/>
<gene>
    <name evidence="8" type="ORF">JD844_017436</name>
</gene>
<feature type="domain" description="EGF-like" evidence="7">
    <location>
        <begin position="112"/>
        <end position="148"/>
    </location>
</feature>
<dbReference type="InterPro" id="IPR000742">
    <property type="entry name" value="EGF"/>
</dbReference>
<reference evidence="8 9" key="1">
    <citation type="journal article" date="2022" name="Gigascience">
        <title>A chromosome-level genome assembly and annotation of the desert horned lizard, Phrynosoma platyrhinos, provides insight into chromosomal rearrangements among reptiles.</title>
        <authorList>
            <person name="Koochekian N."/>
            <person name="Ascanio A."/>
            <person name="Farleigh K."/>
            <person name="Card D.C."/>
            <person name="Schield D.R."/>
            <person name="Castoe T.A."/>
            <person name="Jezkova T."/>
        </authorList>
    </citation>
    <scope>NUCLEOTIDE SEQUENCE [LARGE SCALE GENOMIC DNA]</scope>
    <source>
        <strain evidence="8">NK-2021</strain>
    </source>
</reference>
<dbReference type="SMART" id="SM00181">
    <property type="entry name" value="EGF"/>
    <property type="match status" value="7"/>
</dbReference>
<dbReference type="InterPro" id="IPR013032">
    <property type="entry name" value="EGF-like_CS"/>
</dbReference>
<feature type="domain" description="EGF-like" evidence="7">
    <location>
        <begin position="188"/>
        <end position="224"/>
    </location>
</feature>
<name>A0ABQ7SLV5_PHRPL</name>
<dbReference type="PRINTS" id="PR00010">
    <property type="entry name" value="EGFBLOOD"/>
</dbReference>
<dbReference type="Pfam" id="PF00008">
    <property type="entry name" value="EGF"/>
    <property type="match status" value="5"/>
</dbReference>